<dbReference type="EMBL" id="CP036271">
    <property type="protein sequence ID" value="QDT54192.1"/>
    <property type="molecule type" value="Genomic_DNA"/>
</dbReference>
<evidence type="ECO:0000256" key="1">
    <source>
        <dbReference type="PROSITE-ProRule" id="PRU00023"/>
    </source>
</evidence>
<dbReference type="InterPro" id="IPR036770">
    <property type="entry name" value="Ankyrin_rpt-contain_sf"/>
</dbReference>
<gene>
    <name evidence="3" type="ORF">Pan44_22190</name>
</gene>
<dbReference type="Pfam" id="PF00023">
    <property type="entry name" value="Ank"/>
    <property type="match status" value="1"/>
</dbReference>
<reference evidence="3 4" key="1">
    <citation type="submission" date="2019-02" db="EMBL/GenBank/DDBJ databases">
        <title>Deep-cultivation of Planctomycetes and their phenomic and genomic characterization uncovers novel biology.</title>
        <authorList>
            <person name="Wiegand S."/>
            <person name="Jogler M."/>
            <person name="Boedeker C."/>
            <person name="Pinto D."/>
            <person name="Vollmers J."/>
            <person name="Rivas-Marin E."/>
            <person name="Kohn T."/>
            <person name="Peeters S.H."/>
            <person name="Heuer A."/>
            <person name="Rast P."/>
            <person name="Oberbeckmann S."/>
            <person name="Bunk B."/>
            <person name="Jeske O."/>
            <person name="Meyerdierks A."/>
            <person name="Storesund J.E."/>
            <person name="Kallscheuer N."/>
            <person name="Luecker S."/>
            <person name="Lage O.M."/>
            <person name="Pohl T."/>
            <person name="Merkel B.J."/>
            <person name="Hornburger P."/>
            <person name="Mueller R.-W."/>
            <person name="Bruemmer F."/>
            <person name="Labrenz M."/>
            <person name="Spormann A.M."/>
            <person name="Op den Camp H."/>
            <person name="Overmann J."/>
            <person name="Amann R."/>
            <person name="Jetten M.S.M."/>
            <person name="Mascher T."/>
            <person name="Medema M.H."/>
            <person name="Devos D.P."/>
            <person name="Kaster A.-K."/>
            <person name="Ovreas L."/>
            <person name="Rohde M."/>
            <person name="Galperin M.Y."/>
            <person name="Jogler C."/>
        </authorList>
    </citation>
    <scope>NUCLEOTIDE SEQUENCE [LARGE SCALE GENOMIC DNA]</scope>
    <source>
        <strain evidence="3 4">Pan44</strain>
    </source>
</reference>
<dbReference type="InterPro" id="IPR002110">
    <property type="entry name" value="Ankyrin_rpt"/>
</dbReference>
<keyword evidence="1" id="KW-0040">ANK repeat</keyword>
<dbReference type="Proteomes" id="UP000315700">
    <property type="component" value="Chromosome"/>
</dbReference>
<dbReference type="RefSeq" id="WP_197454009.1">
    <property type="nucleotide sequence ID" value="NZ_CP036271.1"/>
</dbReference>
<organism evidence="3 4">
    <name type="scientific">Caulifigura coniformis</name>
    <dbReference type="NCBI Taxonomy" id="2527983"/>
    <lineage>
        <taxon>Bacteria</taxon>
        <taxon>Pseudomonadati</taxon>
        <taxon>Planctomycetota</taxon>
        <taxon>Planctomycetia</taxon>
        <taxon>Planctomycetales</taxon>
        <taxon>Planctomycetaceae</taxon>
        <taxon>Caulifigura</taxon>
    </lineage>
</organism>
<dbReference type="SMART" id="SM00248">
    <property type="entry name" value="ANK"/>
    <property type="match status" value="1"/>
</dbReference>
<dbReference type="SUPFAM" id="SSF48403">
    <property type="entry name" value="Ankyrin repeat"/>
    <property type="match status" value="1"/>
</dbReference>
<dbReference type="InterPro" id="IPR018756">
    <property type="entry name" value="DUF2314"/>
</dbReference>
<proteinExistence type="predicted"/>
<dbReference type="Pfam" id="PF10077">
    <property type="entry name" value="DUF2314"/>
    <property type="match status" value="1"/>
</dbReference>
<evidence type="ECO:0000313" key="4">
    <source>
        <dbReference type="Proteomes" id="UP000315700"/>
    </source>
</evidence>
<name>A0A517SDI7_9PLAN</name>
<dbReference type="PROSITE" id="PS50297">
    <property type="entry name" value="ANK_REP_REGION"/>
    <property type="match status" value="1"/>
</dbReference>
<dbReference type="KEGG" id="ccos:Pan44_22190"/>
<sequence length="263" mass="29487">MSDSEPSRVFWFKNDAPEMQQAYANARKTFRYFWRELSWERRRIVPALDLACVKAPFSDSDVEDAEVEHMWLSEIDFDGRTVRGVLLNSPNELKSVSEGDSVRIPLTNITDWMYAINGEVFGAYTVNLMRSRMKPRERKEHDAAWGLDFGDPDSIRIAPEPKKAGFLKSLFGGKPPADTDEHPMSAGMAEELKKQIAKDPSFVSTKDDKGWTLLHDEALAGNLATVKVLLEAGADRNVVAKNGMTPLKLAKSLGWDKVAALLK</sequence>
<evidence type="ECO:0000313" key="3">
    <source>
        <dbReference type="EMBL" id="QDT54192.1"/>
    </source>
</evidence>
<dbReference type="PROSITE" id="PS50088">
    <property type="entry name" value="ANK_REPEAT"/>
    <property type="match status" value="1"/>
</dbReference>
<feature type="domain" description="DUF2314" evidence="2">
    <location>
        <begin position="18"/>
        <end position="149"/>
    </location>
</feature>
<evidence type="ECO:0000259" key="2">
    <source>
        <dbReference type="Pfam" id="PF10077"/>
    </source>
</evidence>
<accession>A0A517SDI7</accession>
<dbReference type="AlphaFoldDB" id="A0A517SDI7"/>
<dbReference type="InParanoid" id="A0A517SDI7"/>
<dbReference type="Gene3D" id="1.25.40.20">
    <property type="entry name" value="Ankyrin repeat-containing domain"/>
    <property type="match status" value="1"/>
</dbReference>
<feature type="repeat" description="ANK" evidence="1">
    <location>
        <begin position="209"/>
        <end position="241"/>
    </location>
</feature>
<keyword evidence="4" id="KW-1185">Reference proteome</keyword>
<protein>
    <submittedName>
        <fullName evidence="3">Ankyrin repeats (3 copies)</fullName>
    </submittedName>
</protein>